<gene>
    <name evidence="2" type="ORF">FHK87_08475</name>
</gene>
<dbReference type="EMBL" id="VFWZ01000002">
    <property type="protein sequence ID" value="TPN87603.1"/>
    <property type="molecule type" value="Genomic_DNA"/>
</dbReference>
<keyword evidence="1" id="KW-0472">Membrane</keyword>
<evidence type="ECO:0000256" key="1">
    <source>
        <dbReference type="SAM" id="Phobius"/>
    </source>
</evidence>
<feature type="transmembrane region" description="Helical" evidence="1">
    <location>
        <begin position="213"/>
        <end position="233"/>
    </location>
</feature>
<feature type="transmembrane region" description="Helical" evidence="1">
    <location>
        <begin position="92"/>
        <end position="114"/>
    </location>
</feature>
<evidence type="ECO:0000313" key="3">
    <source>
        <dbReference type="Proteomes" id="UP000315540"/>
    </source>
</evidence>
<keyword evidence="1" id="KW-1133">Transmembrane helix</keyword>
<protein>
    <submittedName>
        <fullName evidence="2">Uncharacterized protein</fullName>
    </submittedName>
</protein>
<feature type="transmembrane region" description="Helical" evidence="1">
    <location>
        <begin position="7"/>
        <end position="28"/>
    </location>
</feature>
<dbReference type="Proteomes" id="UP000315540">
    <property type="component" value="Unassembled WGS sequence"/>
</dbReference>
<keyword evidence="3" id="KW-1185">Reference proteome</keyword>
<accession>A0A504JJ08</accession>
<organism evidence="2 3">
    <name type="scientific">Aquimarina algicola</name>
    <dbReference type="NCBI Taxonomy" id="2589995"/>
    <lineage>
        <taxon>Bacteria</taxon>
        <taxon>Pseudomonadati</taxon>
        <taxon>Bacteroidota</taxon>
        <taxon>Flavobacteriia</taxon>
        <taxon>Flavobacteriales</taxon>
        <taxon>Flavobacteriaceae</taxon>
        <taxon>Aquimarina</taxon>
    </lineage>
</organism>
<comment type="caution">
    <text evidence="2">The sequence shown here is derived from an EMBL/GenBank/DDBJ whole genome shotgun (WGS) entry which is preliminary data.</text>
</comment>
<feature type="transmembrane region" description="Helical" evidence="1">
    <location>
        <begin position="186"/>
        <end position="207"/>
    </location>
</feature>
<dbReference type="OrthoDB" id="979693at2"/>
<keyword evidence="1" id="KW-0812">Transmembrane</keyword>
<dbReference type="RefSeq" id="WP_140592733.1">
    <property type="nucleotide sequence ID" value="NZ_VFWZ01000002.1"/>
</dbReference>
<feature type="transmembrane region" description="Helical" evidence="1">
    <location>
        <begin position="68"/>
        <end position="86"/>
    </location>
</feature>
<feature type="transmembrane region" description="Helical" evidence="1">
    <location>
        <begin position="40"/>
        <end position="59"/>
    </location>
</feature>
<evidence type="ECO:0000313" key="2">
    <source>
        <dbReference type="EMBL" id="TPN87603.1"/>
    </source>
</evidence>
<sequence>MKVTTRINGNLITVAIPILLIASLFILAKSEAFASNISSLSIGITLDLLFTIPAIYFLLIRKKAIPKITVVPFFVMGMLIAFQIIPKEHQFILKWVKTWIFPIVELSVILFLVYKIQQIRIQYKAHTLQKPDFFTALQEASRAVIPGKVSTLLTMEIAVIYYGFIYWKRKKLSKNEFTYHKNSGTIALLIALIGIIGIETYVLHILLLKWNHIAAWIVSGASIYSGVQIFGFLKSITKRPISIENNTLLIRYGILSEVSIPIKDIVSIDITSKDIELDSTTRKLSPFGNLENHNIVITLQKEYILNGLYGSKKSFQTLVLFVDQKEDFKTMIENNPNFLNQHVEKSNRIQ</sequence>
<proteinExistence type="predicted"/>
<name>A0A504JJ08_9FLAO</name>
<dbReference type="AlphaFoldDB" id="A0A504JJ08"/>
<reference evidence="2 3" key="1">
    <citation type="submission" date="2019-06" db="EMBL/GenBank/DDBJ databases">
        <authorList>
            <person name="Meng X."/>
        </authorList>
    </citation>
    <scope>NUCLEOTIDE SEQUENCE [LARGE SCALE GENOMIC DNA]</scope>
    <source>
        <strain evidence="2 3">M625</strain>
    </source>
</reference>